<protein>
    <submittedName>
        <fullName evidence="1">CoF synthetase</fullName>
    </submittedName>
</protein>
<dbReference type="Gene3D" id="3.40.50.12780">
    <property type="entry name" value="N-terminal domain of ligase-like"/>
    <property type="match status" value="1"/>
</dbReference>
<proteinExistence type="predicted"/>
<keyword evidence="2" id="KW-1185">Reference proteome</keyword>
<reference evidence="1 2" key="1">
    <citation type="submission" date="2019-10" db="EMBL/GenBank/DDBJ databases">
        <title>Two novel species isolated from a subtropical stream in China.</title>
        <authorList>
            <person name="Lu H."/>
        </authorList>
    </citation>
    <scope>NUCLEOTIDE SEQUENCE [LARGE SCALE GENOMIC DNA]</scope>
    <source>
        <strain evidence="1 2">FT29W</strain>
    </source>
</reference>
<dbReference type="PANTHER" id="PTHR36932">
    <property type="entry name" value="CAPSULAR POLYSACCHARIDE BIOSYNTHESIS PROTEIN"/>
    <property type="match status" value="1"/>
</dbReference>
<sequence length="436" mass="49205">MISPLPIYWSVRSYYRTRHYNFRDGAELRRHQQALLARQLPRVAARSPYYRAYAELPHMAWPTMDKVRMLAHFDRINTAGLRIADVWETALRAERSRDFLPTLHGISVGMSSGTSGQRGVFVVSRREQCDWVGALLARVLPRGLRGRQRVALFLRADNNLYHAVRAGGLELRFFDLFEPFVQQLKRMCLWQPTYVVAPAQVLRAIAMEVNNGRMAPLAARALSVAEVLEPQDQDLLARAFAGVGEIYQASEGFLGVRCSHGVLHLNEEDILVEPEWLDARRTRFVPVITDLRRMTQPIIRYRLDDVLHVHERPCGCGRVTLAVAAIDGRCDDQLQLPAHRGGVVTVFADLVARALAQALPAEADYRLRQLGVATLELQSAIGALQLAHTRRHLEGVLALQGADVELLRWQLLDAAPVPLLGEKRRRIVRLFPPAGR</sequence>
<name>A0A6A7N6E5_9BURK</name>
<dbReference type="EMBL" id="WHUG01000009">
    <property type="protein sequence ID" value="MQA40620.1"/>
    <property type="molecule type" value="Genomic_DNA"/>
</dbReference>
<dbReference type="NCBIfam" id="TIGR02304">
    <property type="entry name" value="aden_form_hyp"/>
    <property type="match status" value="1"/>
</dbReference>
<organism evidence="1 2">
    <name type="scientific">Rugamonas aquatica</name>
    <dbReference type="NCBI Taxonomy" id="2743357"/>
    <lineage>
        <taxon>Bacteria</taxon>
        <taxon>Pseudomonadati</taxon>
        <taxon>Pseudomonadota</taxon>
        <taxon>Betaproteobacteria</taxon>
        <taxon>Burkholderiales</taxon>
        <taxon>Oxalobacteraceae</taxon>
        <taxon>Telluria group</taxon>
        <taxon>Rugamonas</taxon>
    </lineage>
</organism>
<evidence type="ECO:0000313" key="2">
    <source>
        <dbReference type="Proteomes" id="UP000440498"/>
    </source>
</evidence>
<dbReference type="Proteomes" id="UP000440498">
    <property type="component" value="Unassembled WGS sequence"/>
</dbReference>
<dbReference type="RefSeq" id="WP_152839917.1">
    <property type="nucleotide sequence ID" value="NZ_WHUG01000009.1"/>
</dbReference>
<gene>
    <name evidence="1" type="ORF">GEV02_20925</name>
</gene>
<dbReference type="AlphaFoldDB" id="A0A6A7N6E5"/>
<dbReference type="InterPro" id="IPR053158">
    <property type="entry name" value="CapK_Type1_Caps_Biosynth"/>
</dbReference>
<comment type="caution">
    <text evidence="1">The sequence shown here is derived from an EMBL/GenBank/DDBJ whole genome shotgun (WGS) entry which is preliminary data.</text>
</comment>
<accession>A0A6A7N6E5</accession>
<evidence type="ECO:0000313" key="1">
    <source>
        <dbReference type="EMBL" id="MQA40620.1"/>
    </source>
</evidence>
<dbReference type="InterPro" id="IPR012685">
    <property type="entry name" value="CHP02304_F390_synth-rel"/>
</dbReference>
<dbReference type="InterPro" id="IPR042099">
    <property type="entry name" value="ANL_N_sf"/>
</dbReference>
<dbReference type="PANTHER" id="PTHR36932:SF1">
    <property type="entry name" value="CAPSULAR POLYSACCHARIDE BIOSYNTHESIS PROTEIN"/>
    <property type="match status" value="1"/>
</dbReference>